<proteinExistence type="predicted"/>
<name>A0AAV7M255_PLEWA</name>
<gene>
    <name evidence="1" type="ORF">NDU88_000342</name>
</gene>
<dbReference type="EMBL" id="JANPWB010000014">
    <property type="protein sequence ID" value="KAJ1095173.1"/>
    <property type="molecule type" value="Genomic_DNA"/>
</dbReference>
<comment type="caution">
    <text evidence="1">The sequence shown here is derived from an EMBL/GenBank/DDBJ whole genome shotgun (WGS) entry which is preliminary data.</text>
</comment>
<evidence type="ECO:0000313" key="2">
    <source>
        <dbReference type="Proteomes" id="UP001066276"/>
    </source>
</evidence>
<dbReference type="Proteomes" id="UP001066276">
    <property type="component" value="Chromosome 10"/>
</dbReference>
<protein>
    <submittedName>
        <fullName evidence="1">Uncharacterized protein</fullName>
    </submittedName>
</protein>
<organism evidence="1 2">
    <name type="scientific">Pleurodeles waltl</name>
    <name type="common">Iberian ribbed newt</name>
    <dbReference type="NCBI Taxonomy" id="8319"/>
    <lineage>
        <taxon>Eukaryota</taxon>
        <taxon>Metazoa</taxon>
        <taxon>Chordata</taxon>
        <taxon>Craniata</taxon>
        <taxon>Vertebrata</taxon>
        <taxon>Euteleostomi</taxon>
        <taxon>Amphibia</taxon>
        <taxon>Batrachia</taxon>
        <taxon>Caudata</taxon>
        <taxon>Salamandroidea</taxon>
        <taxon>Salamandridae</taxon>
        <taxon>Pleurodelinae</taxon>
        <taxon>Pleurodeles</taxon>
    </lineage>
</organism>
<reference evidence="1" key="1">
    <citation type="journal article" date="2022" name="bioRxiv">
        <title>Sequencing and chromosome-scale assembly of the giantPleurodeles waltlgenome.</title>
        <authorList>
            <person name="Brown T."/>
            <person name="Elewa A."/>
            <person name="Iarovenko S."/>
            <person name="Subramanian E."/>
            <person name="Araus A.J."/>
            <person name="Petzold A."/>
            <person name="Susuki M."/>
            <person name="Suzuki K.-i.T."/>
            <person name="Hayashi T."/>
            <person name="Toyoda A."/>
            <person name="Oliveira C."/>
            <person name="Osipova E."/>
            <person name="Leigh N.D."/>
            <person name="Simon A."/>
            <person name="Yun M.H."/>
        </authorList>
    </citation>
    <scope>NUCLEOTIDE SEQUENCE</scope>
    <source>
        <strain evidence="1">20211129_DDA</strain>
        <tissue evidence="1">Liver</tissue>
    </source>
</reference>
<dbReference type="AlphaFoldDB" id="A0AAV7M255"/>
<sequence>MQRARGLWTQKVRGLWPVDAEGARSVDAEGARSVACGCRGRAVCGLLDEEGARSVACGRRGRAVCGRRGCVACGCRGRAVCGPWRYGAACRPETQCTRSETFRIRCVLRGLGMGSWGAERARCTQGVQSRRQ</sequence>
<accession>A0AAV7M255</accession>
<keyword evidence="2" id="KW-1185">Reference proteome</keyword>
<evidence type="ECO:0000313" key="1">
    <source>
        <dbReference type="EMBL" id="KAJ1095173.1"/>
    </source>
</evidence>